<keyword evidence="3" id="KW-1185">Reference proteome</keyword>
<feature type="compositionally biased region" description="Low complexity" evidence="1">
    <location>
        <begin position="64"/>
        <end position="77"/>
    </location>
</feature>
<dbReference type="Proteomes" id="UP000059680">
    <property type="component" value="Chromosome 11"/>
</dbReference>
<reference evidence="3" key="1">
    <citation type="journal article" date="2005" name="Nature">
        <title>The map-based sequence of the rice genome.</title>
        <authorList>
            <consortium name="International rice genome sequencing project (IRGSP)"/>
            <person name="Matsumoto T."/>
            <person name="Wu J."/>
            <person name="Kanamori H."/>
            <person name="Katayose Y."/>
            <person name="Fujisawa M."/>
            <person name="Namiki N."/>
            <person name="Mizuno H."/>
            <person name="Yamamoto K."/>
            <person name="Antonio B.A."/>
            <person name="Baba T."/>
            <person name="Sakata K."/>
            <person name="Nagamura Y."/>
            <person name="Aoki H."/>
            <person name="Arikawa K."/>
            <person name="Arita K."/>
            <person name="Bito T."/>
            <person name="Chiden Y."/>
            <person name="Fujitsuka N."/>
            <person name="Fukunaka R."/>
            <person name="Hamada M."/>
            <person name="Harada C."/>
            <person name="Hayashi A."/>
            <person name="Hijishita S."/>
            <person name="Honda M."/>
            <person name="Hosokawa S."/>
            <person name="Ichikawa Y."/>
            <person name="Idonuma A."/>
            <person name="Iijima M."/>
            <person name="Ikeda M."/>
            <person name="Ikeno M."/>
            <person name="Ito K."/>
            <person name="Ito S."/>
            <person name="Ito T."/>
            <person name="Ito Y."/>
            <person name="Ito Y."/>
            <person name="Iwabuchi A."/>
            <person name="Kamiya K."/>
            <person name="Karasawa W."/>
            <person name="Kurita K."/>
            <person name="Katagiri S."/>
            <person name="Kikuta A."/>
            <person name="Kobayashi H."/>
            <person name="Kobayashi N."/>
            <person name="Machita K."/>
            <person name="Maehara T."/>
            <person name="Masukawa M."/>
            <person name="Mizubayashi T."/>
            <person name="Mukai Y."/>
            <person name="Nagasaki H."/>
            <person name="Nagata Y."/>
            <person name="Naito S."/>
            <person name="Nakashima M."/>
            <person name="Nakama Y."/>
            <person name="Nakamichi Y."/>
            <person name="Nakamura M."/>
            <person name="Meguro A."/>
            <person name="Negishi M."/>
            <person name="Ohta I."/>
            <person name="Ohta T."/>
            <person name="Okamoto M."/>
            <person name="Ono N."/>
            <person name="Saji S."/>
            <person name="Sakaguchi M."/>
            <person name="Sakai K."/>
            <person name="Shibata M."/>
            <person name="Shimokawa T."/>
            <person name="Song J."/>
            <person name="Takazaki Y."/>
            <person name="Terasawa K."/>
            <person name="Tsugane M."/>
            <person name="Tsuji K."/>
            <person name="Ueda S."/>
            <person name="Waki K."/>
            <person name="Yamagata H."/>
            <person name="Yamamoto M."/>
            <person name="Yamamoto S."/>
            <person name="Yamane H."/>
            <person name="Yoshiki S."/>
            <person name="Yoshihara R."/>
            <person name="Yukawa K."/>
            <person name="Zhong H."/>
            <person name="Yano M."/>
            <person name="Yuan Q."/>
            <person name="Ouyang S."/>
            <person name="Liu J."/>
            <person name="Jones K.M."/>
            <person name="Gansberger K."/>
            <person name="Moffat K."/>
            <person name="Hill J."/>
            <person name="Bera J."/>
            <person name="Fadrosh D."/>
            <person name="Jin S."/>
            <person name="Johri S."/>
            <person name="Kim M."/>
            <person name="Overton L."/>
            <person name="Reardon M."/>
            <person name="Tsitrin T."/>
            <person name="Vuong H."/>
            <person name="Weaver B."/>
            <person name="Ciecko A."/>
            <person name="Tallon L."/>
            <person name="Jackson J."/>
            <person name="Pai G."/>
            <person name="Aken S.V."/>
            <person name="Utterback T."/>
            <person name="Reidmuller S."/>
            <person name="Feldblyum T."/>
            <person name="Hsiao J."/>
            <person name="Zismann V."/>
            <person name="Iobst S."/>
            <person name="de Vazeille A.R."/>
            <person name="Buell C.R."/>
            <person name="Ying K."/>
            <person name="Li Y."/>
            <person name="Lu T."/>
            <person name="Huang Y."/>
            <person name="Zhao Q."/>
            <person name="Feng Q."/>
            <person name="Zhang L."/>
            <person name="Zhu J."/>
            <person name="Weng Q."/>
            <person name="Mu J."/>
            <person name="Lu Y."/>
            <person name="Fan D."/>
            <person name="Liu Y."/>
            <person name="Guan J."/>
            <person name="Zhang Y."/>
            <person name="Yu S."/>
            <person name="Liu X."/>
            <person name="Zhang Y."/>
            <person name="Hong G."/>
            <person name="Han B."/>
            <person name="Choisne N."/>
            <person name="Demange N."/>
            <person name="Orjeda G."/>
            <person name="Samain S."/>
            <person name="Cattolico L."/>
            <person name="Pelletier E."/>
            <person name="Couloux A."/>
            <person name="Segurens B."/>
            <person name="Wincker P."/>
            <person name="D'Hont A."/>
            <person name="Scarpelli C."/>
            <person name="Weissenbach J."/>
            <person name="Salanoubat M."/>
            <person name="Quetier F."/>
            <person name="Yu Y."/>
            <person name="Kim H.R."/>
            <person name="Rambo T."/>
            <person name="Currie J."/>
            <person name="Collura K."/>
            <person name="Luo M."/>
            <person name="Yang T."/>
            <person name="Ammiraju J.S.S."/>
            <person name="Engler F."/>
            <person name="Soderlund C."/>
            <person name="Wing R.A."/>
            <person name="Palmer L.E."/>
            <person name="de la Bastide M."/>
            <person name="Spiegel L."/>
            <person name="Nascimento L."/>
            <person name="Zutavern T."/>
            <person name="O'Shaughnessy A."/>
            <person name="Dike S."/>
            <person name="Dedhia N."/>
            <person name="Preston R."/>
            <person name="Balija V."/>
            <person name="McCombie W.R."/>
            <person name="Chow T."/>
            <person name="Chen H."/>
            <person name="Chung M."/>
            <person name="Chen C."/>
            <person name="Shaw J."/>
            <person name="Wu H."/>
            <person name="Hsiao K."/>
            <person name="Chao Y."/>
            <person name="Chu M."/>
            <person name="Cheng C."/>
            <person name="Hour A."/>
            <person name="Lee P."/>
            <person name="Lin S."/>
            <person name="Lin Y."/>
            <person name="Liou J."/>
            <person name="Liu S."/>
            <person name="Hsing Y."/>
            <person name="Raghuvanshi S."/>
            <person name="Mohanty A."/>
            <person name="Bharti A.K."/>
            <person name="Gaur A."/>
            <person name="Gupta V."/>
            <person name="Kumar D."/>
            <person name="Ravi V."/>
            <person name="Vij S."/>
            <person name="Kapur A."/>
            <person name="Khurana P."/>
            <person name="Khurana P."/>
            <person name="Khurana J.P."/>
            <person name="Tyagi A.K."/>
            <person name="Gaikwad K."/>
            <person name="Singh A."/>
            <person name="Dalal V."/>
            <person name="Srivastava S."/>
            <person name="Dixit A."/>
            <person name="Pal A.K."/>
            <person name="Ghazi I.A."/>
            <person name="Yadav M."/>
            <person name="Pandit A."/>
            <person name="Bhargava A."/>
            <person name="Sureshbabu K."/>
            <person name="Batra K."/>
            <person name="Sharma T.R."/>
            <person name="Mohapatra T."/>
            <person name="Singh N.K."/>
            <person name="Messing J."/>
            <person name="Nelson A.B."/>
            <person name="Fuks G."/>
            <person name="Kavchok S."/>
            <person name="Keizer G."/>
            <person name="Linton E."/>
            <person name="Llaca V."/>
            <person name="Song R."/>
            <person name="Tanyolac B."/>
            <person name="Young S."/>
            <person name="Ho-Il K."/>
            <person name="Hahn J.H."/>
            <person name="Sangsakoo G."/>
            <person name="Vanavichit A."/>
            <person name="de Mattos Luiz.A.T."/>
            <person name="Zimmer P.D."/>
            <person name="Malone G."/>
            <person name="Dellagostin O."/>
            <person name="de Oliveira A.C."/>
            <person name="Bevan M."/>
            <person name="Bancroft I."/>
            <person name="Minx P."/>
            <person name="Cordum H."/>
            <person name="Wilson R."/>
            <person name="Cheng Z."/>
            <person name="Jin W."/>
            <person name="Jiang J."/>
            <person name="Leong S.A."/>
            <person name="Iwama H."/>
            <person name="Gojobori T."/>
            <person name="Itoh T."/>
            <person name="Niimura Y."/>
            <person name="Fujii Y."/>
            <person name="Habara T."/>
            <person name="Sakai H."/>
            <person name="Sato Y."/>
            <person name="Wilson G."/>
            <person name="Kumar K."/>
            <person name="McCouch S."/>
            <person name="Juretic N."/>
            <person name="Hoen D."/>
            <person name="Wright S."/>
            <person name="Bruskiewich R."/>
            <person name="Bureau T."/>
            <person name="Miyao A."/>
            <person name="Hirochika H."/>
            <person name="Nishikawa T."/>
            <person name="Kadowaki K."/>
            <person name="Sugiura M."/>
            <person name="Burr B."/>
            <person name="Sasaki T."/>
        </authorList>
    </citation>
    <scope>NUCLEOTIDE SEQUENCE [LARGE SCALE GENOMIC DNA]</scope>
    <source>
        <strain evidence="3">cv. Nipponbare</strain>
    </source>
</reference>
<accession>A0A0P0XZC4</accession>
<evidence type="ECO:0000256" key="1">
    <source>
        <dbReference type="SAM" id="MobiDB-lite"/>
    </source>
</evidence>
<feature type="compositionally biased region" description="Low complexity" evidence="1">
    <location>
        <begin position="1"/>
        <end position="18"/>
    </location>
</feature>
<feature type="region of interest" description="Disordered" evidence="1">
    <location>
        <begin position="1"/>
        <end position="92"/>
    </location>
</feature>
<reference evidence="2 3" key="3">
    <citation type="journal article" date="2013" name="Rice">
        <title>Improvement of the Oryza sativa Nipponbare reference genome using next generation sequence and optical map data.</title>
        <authorList>
            <person name="Kawahara Y."/>
            <person name="de la Bastide M."/>
            <person name="Hamilton J.P."/>
            <person name="Kanamori H."/>
            <person name="McCombie W.R."/>
            <person name="Ouyang S."/>
            <person name="Schwartz D.C."/>
            <person name="Tanaka T."/>
            <person name="Wu J."/>
            <person name="Zhou S."/>
            <person name="Childs K.L."/>
            <person name="Davidson R.M."/>
            <person name="Lin H."/>
            <person name="Quesada-Ocampo L."/>
            <person name="Vaillancourt B."/>
            <person name="Sakai H."/>
            <person name="Lee S.S."/>
            <person name="Kim J."/>
            <person name="Numa H."/>
            <person name="Itoh T."/>
            <person name="Buell C.R."/>
            <person name="Matsumoto T."/>
        </authorList>
    </citation>
    <scope>NUCLEOTIDE SEQUENCE [LARGE SCALE GENOMIC DNA]</scope>
    <source>
        <strain evidence="3">cv. Nipponbare</strain>
    </source>
</reference>
<proteinExistence type="predicted"/>
<reference evidence="2 3" key="2">
    <citation type="journal article" date="2013" name="Plant Cell Physiol.">
        <title>Rice Annotation Project Database (RAP-DB): an integrative and interactive database for rice genomics.</title>
        <authorList>
            <person name="Sakai H."/>
            <person name="Lee S.S."/>
            <person name="Tanaka T."/>
            <person name="Numa H."/>
            <person name="Kim J."/>
            <person name="Kawahara Y."/>
            <person name="Wakimoto H."/>
            <person name="Yang C.C."/>
            <person name="Iwamoto M."/>
            <person name="Abe T."/>
            <person name="Yamada Y."/>
            <person name="Muto A."/>
            <person name="Inokuchi H."/>
            <person name="Ikemura T."/>
            <person name="Matsumoto T."/>
            <person name="Sasaki T."/>
            <person name="Itoh T."/>
        </authorList>
    </citation>
    <scope>NUCLEOTIDE SEQUENCE [LARGE SCALE GENOMIC DNA]</scope>
    <source>
        <strain evidence="3">cv. Nipponbare</strain>
    </source>
</reference>
<dbReference type="EMBL" id="AP014967">
    <property type="protein sequence ID" value="BAT12823.1"/>
    <property type="molecule type" value="Genomic_DNA"/>
</dbReference>
<evidence type="ECO:0000313" key="2">
    <source>
        <dbReference type="EMBL" id="BAT12823.1"/>
    </source>
</evidence>
<gene>
    <name evidence="2" type="ordered locus">Os11g0164750</name>
    <name evidence="2" type="ORF">OSNPB_110164750</name>
</gene>
<dbReference type="PaxDb" id="39947-A0A0P0XZC4"/>
<organism evidence="2 3">
    <name type="scientific">Oryza sativa subsp. japonica</name>
    <name type="common">Rice</name>
    <dbReference type="NCBI Taxonomy" id="39947"/>
    <lineage>
        <taxon>Eukaryota</taxon>
        <taxon>Viridiplantae</taxon>
        <taxon>Streptophyta</taxon>
        <taxon>Embryophyta</taxon>
        <taxon>Tracheophyta</taxon>
        <taxon>Spermatophyta</taxon>
        <taxon>Magnoliopsida</taxon>
        <taxon>Liliopsida</taxon>
        <taxon>Poales</taxon>
        <taxon>Poaceae</taxon>
        <taxon>BOP clade</taxon>
        <taxon>Oryzoideae</taxon>
        <taxon>Oryzeae</taxon>
        <taxon>Oryzinae</taxon>
        <taxon>Oryza</taxon>
        <taxon>Oryza sativa</taxon>
    </lineage>
</organism>
<protein>
    <submittedName>
        <fullName evidence="2">Os11g0164750 protein</fullName>
    </submittedName>
</protein>
<dbReference type="AlphaFoldDB" id="A0A0P0XZC4"/>
<dbReference type="InParanoid" id="A0A0P0XZC4"/>
<name>A0A0P0XZC4_ORYSJ</name>
<sequence length="135" mass="14408">MTMSTATTSRMMPMTAPRVSFPPPLLFPSDDGSSAGLAHGASRAPQSVVPRKALAGIPERSTFSSSASEKNPSSNSPVSRLPERFSAGARPSSRVLMEAEAASRFAALVSHTIAACRRECCRRPRLDCRAVLRHP</sequence>
<evidence type="ECO:0000313" key="3">
    <source>
        <dbReference type="Proteomes" id="UP000059680"/>
    </source>
</evidence>